<dbReference type="AlphaFoldDB" id="A0AAV7FKN0"/>
<protein>
    <submittedName>
        <fullName evidence="1">Uncharacterized protein</fullName>
    </submittedName>
</protein>
<accession>A0AAV7FKN0</accession>
<name>A0AAV7FKN0_DENCH</name>
<proteinExistence type="predicted"/>
<evidence type="ECO:0000313" key="2">
    <source>
        <dbReference type="Proteomes" id="UP000775213"/>
    </source>
</evidence>
<gene>
    <name evidence="1" type="ORF">IEQ34_020616</name>
</gene>
<dbReference type="EMBL" id="JAGFBR010000018">
    <property type="protein sequence ID" value="KAH0449924.1"/>
    <property type="molecule type" value="Genomic_DNA"/>
</dbReference>
<reference evidence="1 2" key="1">
    <citation type="journal article" date="2021" name="Hortic Res">
        <title>Chromosome-scale assembly of the Dendrobium chrysotoxum genome enhances the understanding of orchid evolution.</title>
        <authorList>
            <person name="Zhang Y."/>
            <person name="Zhang G.Q."/>
            <person name="Zhang D."/>
            <person name="Liu X.D."/>
            <person name="Xu X.Y."/>
            <person name="Sun W.H."/>
            <person name="Yu X."/>
            <person name="Zhu X."/>
            <person name="Wang Z.W."/>
            <person name="Zhao X."/>
            <person name="Zhong W.Y."/>
            <person name="Chen H."/>
            <person name="Yin W.L."/>
            <person name="Huang T."/>
            <person name="Niu S.C."/>
            <person name="Liu Z.J."/>
        </authorList>
    </citation>
    <scope>NUCLEOTIDE SEQUENCE [LARGE SCALE GENOMIC DNA]</scope>
    <source>
        <strain evidence="1">Lindl</strain>
    </source>
</reference>
<evidence type="ECO:0000313" key="1">
    <source>
        <dbReference type="EMBL" id="KAH0449924.1"/>
    </source>
</evidence>
<keyword evidence="2" id="KW-1185">Reference proteome</keyword>
<dbReference type="Proteomes" id="UP000775213">
    <property type="component" value="Unassembled WGS sequence"/>
</dbReference>
<organism evidence="1 2">
    <name type="scientific">Dendrobium chrysotoxum</name>
    <name type="common">Orchid</name>
    <dbReference type="NCBI Taxonomy" id="161865"/>
    <lineage>
        <taxon>Eukaryota</taxon>
        <taxon>Viridiplantae</taxon>
        <taxon>Streptophyta</taxon>
        <taxon>Embryophyta</taxon>
        <taxon>Tracheophyta</taxon>
        <taxon>Spermatophyta</taxon>
        <taxon>Magnoliopsida</taxon>
        <taxon>Liliopsida</taxon>
        <taxon>Asparagales</taxon>
        <taxon>Orchidaceae</taxon>
        <taxon>Epidendroideae</taxon>
        <taxon>Malaxideae</taxon>
        <taxon>Dendrobiinae</taxon>
        <taxon>Dendrobium</taxon>
    </lineage>
</organism>
<sequence>MKDMSKNIDLIIIIRIGRERTTSFHKVALQRIECKAERPLRKEEMKEYDLTSRLISFHYIL</sequence>
<comment type="caution">
    <text evidence="1">The sequence shown here is derived from an EMBL/GenBank/DDBJ whole genome shotgun (WGS) entry which is preliminary data.</text>
</comment>